<dbReference type="EMBL" id="QUSX01000002">
    <property type="protein sequence ID" value="RRQ48104.1"/>
    <property type="molecule type" value="Genomic_DNA"/>
</dbReference>
<proteinExistence type="predicted"/>
<name>A0A426RGL7_9FLAO</name>
<evidence type="ECO:0000313" key="2">
    <source>
        <dbReference type="Proteomes" id="UP000286990"/>
    </source>
</evidence>
<comment type="caution">
    <text evidence="1">The sequence shown here is derived from an EMBL/GenBank/DDBJ whole genome shotgun (WGS) entry which is preliminary data.</text>
</comment>
<sequence>MKNLGIILGLVLTSVLTGYAQEKKGVNVTVTIENVLSNEGQIIGSLHTADTFMKGAGIQNQSVDATTGEVTLTFSDVEPGTFALMLMHDANGNQRMDFEPTGMPKESYATTGEMTFGPPSFDGSKFEVADTDLEFRIRF</sequence>
<accession>A0A426RGL7</accession>
<protein>
    <submittedName>
        <fullName evidence="1">DUF2141 domain-containing protein</fullName>
    </submittedName>
</protein>
<dbReference type="InterPro" id="IPR018673">
    <property type="entry name" value="DUF2141"/>
</dbReference>
<evidence type="ECO:0000313" key="1">
    <source>
        <dbReference type="EMBL" id="RRQ48104.1"/>
    </source>
</evidence>
<dbReference type="OrthoDB" id="9788332at2"/>
<organism evidence="1 2">
    <name type="scientific">Maribacter algicola</name>
    <dbReference type="NCBI Taxonomy" id="2498892"/>
    <lineage>
        <taxon>Bacteria</taxon>
        <taxon>Pseudomonadati</taxon>
        <taxon>Bacteroidota</taxon>
        <taxon>Flavobacteriia</taxon>
        <taxon>Flavobacteriales</taxon>
        <taxon>Flavobacteriaceae</taxon>
        <taxon>Maribacter</taxon>
    </lineage>
</organism>
<dbReference type="RefSeq" id="WP_125222825.1">
    <property type="nucleotide sequence ID" value="NZ_QUSX01000002.1"/>
</dbReference>
<gene>
    <name evidence="1" type="ORF">DZC72_10265</name>
</gene>
<reference evidence="2" key="1">
    <citation type="submission" date="2018-12" db="EMBL/GenBank/DDBJ databases">
        <title>Maribacter lutimaris sp. nov., isolated from marine sediment.</title>
        <authorList>
            <person name="Kim K.K."/>
        </authorList>
    </citation>
    <scope>NUCLEOTIDE SEQUENCE [LARGE SCALE GENOMIC DNA]</scope>
    <source>
        <strain evidence="2">PoM-212</strain>
    </source>
</reference>
<dbReference type="Proteomes" id="UP000286990">
    <property type="component" value="Unassembled WGS sequence"/>
</dbReference>
<dbReference type="AlphaFoldDB" id="A0A426RGL7"/>
<dbReference type="Pfam" id="PF09912">
    <property type="entry name" value="DUF2141"/>
    <property type="match status" value="1"/>
</dbReference>
<keyword evidence="2" id="KW-1185">Reference proteome</keyword>